<dbReference type="GO" id="GO:0046854">
    <property type="term" value="P:phosphatidylinositol phosphate biosynthetic process"/>
    <property type="evidence" value="ECO:0007669"/>
    <property type="project" value="InterPro"/>
</dbReference>
<dbReference type="PANTHER" id="PTHR10048">
    <property type="entry name" value="PHOSPHATIDYLINOSITOL KINASE"/>
    <property type="match status" value="1"/>
</dbReference>
<dbReference type="InterPro" id="IPR015433">
    <property type="entry name" value="PI3/4_kinase"/>
</dbReference>
<name>R0MN53_NOSB1</name>
<feature type="non-terminal residue" evidence="1">
    <location>
        <position position="483"/>
    </location>
</feature>
<dbReference type="GO" id="GO:0004430">
    <property type="term" value="F:1-phosphatidylinositol 4-kinase activity"/>
    <property type="evidence" value="ECO:0007669"/>
    <property type="project" value="TreeGrafter"/>
</dbReference>
<dbReference type="VEuPathDB" id="MicrosporidiaDB:NBO_31g0011"/>
<dbReference type="PANTHER" id="PTHR10048:SF22">
    <property type="entry name" value="PHOSPHATIDYLINOSITOL 4-KINASE BETA"/>
    <property type="match status" value="1"/>
</dbReference>
<accession>R0MN53</accession>
<organism evidence="1 2">
    <name type="scientific">Nosema bombycis (strain CQ1 / CVCC 102059)</name>
    <name type="common">Microsporidian parasite</name>
    <name type="synonym">Pebrine of silkworm</name>
    <dbReference type="NCBI Taxonomy" id="578461"/>
    <lineage>
        <taxon>Eukaryota</taxon>
        <taxon>Fungi</taxon>
        <taxon>Fungi incertae sedis</taxon>
        <taxon>Microsporidia</taxon>
        <taxon>Nosematidae</taxon>
        <taxon>Nosema</taxon>
    </lineage>
</organism>
<dbReference type="STRING" id="578461.R0MN53"/>
<protein>
    <submittedName>
        <fullName evidence="1">Phosphatidylinositol 4-kinase beta</fullName>
    </submittedName>
</protein>
<keyword evidence="1" id="KW-0418">Kinase</keyword>
<dbReference type="Proteomes" id="UP000016927">
    <property type="component" value="Unassembled WGS sequence"/>
</dbReference>
<keyword evidence="2" id="KW-1185">Reference proteome</keyword>
<dbReference type="HOGENOM" id="CLU_002446_6_1_1"/>
<dbReference type="Gene3D" id="3.30.1010.10">
    <property type="entry name" value="Phosphatidylinositol 3-kinase Catalytic Subunit, Chain A, domain 4"/>
    <property type="match status" value="1"/>
</dbReference>
<gene>
    <name evidence="1" type="primary">PI4KB</name>
    <name evidence="1" type="ORF">NBO_31g0011</name>
</gene>
<dbReference type="OrthoDB" id="10264149at2759"/>
<reference evidence="1 2" key="1">
    <citation type="journal article" date="2013" name="BMC Genomics">
        <title>Comparative genomics of parasitic silkworm microsporidia reveal an association between genome expansion and host adaptation.</title>
        <authorList>
            <person name="Pan G."/>
            <person name="Xu J."/>
            <person name="Li T."/>
            <person name="Xia Q."/>
            <person name="Liu S.L."/>
            <person name="Zhang G."/>
            <person name="Li S."/>
            <person name="Li C."/>
            <person name="Liu H."/>
            <person name="Yang L."/>
            <person name="Liu T."/>
            <person name="Zhang X."/>
            <person name="Wu Z."/>
            <person name="Fan W."/>
            <person name="Dang X."/>
            <person name="Xiang H."/>
            <person name="Tao M."/>
            <person name="Li Y."/>
            <person name="Hu J."/>
            <person name="Li Z."/>
            <person name="Lin L."/>
            <person name="Luo J."/>
            <person name="Geng L."/>
            <person name="Wang L."/>
            <person name="Long M."/>
            <person name="Wan Y."/>
            <person name="He N."/>
            <person name="Zhang Z."/>
            <person name="Lu C."/>
            <person name="Keeling P.J."/>
            <person name="Wang J."/>
            <person name="Xiang Z."/>
            <person name="Zhou Z."/>
        </authorList>
    </citation>
    <scope>NUCLEOTIDE SEQUENCE [LARGE SCALE GENOMIC DNA]</scope>
    <source>
        <strain evidence="2">CQ1 / CVCC 102059</strain>
    </source>
</reference>
<dbReference type="GO" id="GO:0005737">
    <property type="term" value="C:cytoplasm"/>
    <property type="evidence" value="ECO:0007669"/>
    <property type="project" value="TreeGrafter"/>
</dbReference>
<dbReference type="EMBL" id="KB908939">
    <property type="protein sequence ID" value="EOB14293.1"/>
    <property type="molecule type" value="Genomic_DNA"/>
</dbReference>
<evidence type="ECO:0000313" key="1">
    <source>
        <dbReference type="EMBL" id="EOB14293.1"/>
    </source>
</evidence>
<proteinExistence type="predicted"/>
<dbReference type="AlphaFoldDB" id="R0MN53"/>
<keyword evidence="1" id="KW-0808">Transferase</keyword>
<dbReference type="GO" id="GO:0016020">
    <property type="term" value="C:membrane"/>
    <property type="evidence" value="ECO:0007669"/>
    <property type="project" value="TreeGrafter"/>
</dbReference>
<sequence length="483" mass="56177">LKKLFNADYFDAWLAVSYLYRYPTVGIHYYICNKLQYSKDVIVVLPQLVHVYLYHADTEVSIPIYNLLKVLSSKSKRFFCAIYFYLKAYIDSEDTKKSIYCYFLICDIFQEEKKILLRNTKILRTQLQYKRRIGRTQGIGRETKGHHSFDGIFLYFLKSVTWMLDGDDDLNKEIINYENIFIPSKNISNINLNLELDSGSAFRSESLKSSINLLLTLIEISQRLKKLPKNLRQKGLEMELKLINCNLPGKLSLPFSTSNYILNIQIELSHVLNSADNVPYVVVFEVADQGISSNTHVNDELRNASLIMQQLNTVSGLAYLSDINNIKENVISSLEKILNTERSPVPITTYSEKQIKRKEIISKKVSERVQKLTSNKKEKNNDKVDKVIDKIEIDIDYDSIFFTNKNDKLPNESSINLDSSKNIIDFYQDDWKIKEKNIKNKSPYSHLKGWRLSSMIVKTGNNLKQEIVAYQILNEMKKIWNDE</sequence>
<evidence type="ECO:0000313" key="2">
    <source>
        <dbReference type="Proteomes" id="UP000016927"/>
    </source>
</evidence>
<dbReference type="GO" id="GO:0048015">
    <property type="term" value="P:phosphatidylinositol-mediated signaling"/>
    <property type="evidence" value="ECO:0007669"/>
    <property type="project" value="TreeGrafter"/>
</dbReference>
<feature type="non-terminal residue" evidence="1">
    <location>
        <position position="1"/>
    </location>
</feature>